<keyword evidence="7" id="KW-1185">Reference proteome</keyword>
<dbReference type="PANTHER" id="PTHR23291">
    <property type="entry name" value="BAX INHIBITOR-RELATED"/>
    <property type="match status" value="1"/>
</dbReference>
<dbReference type="PANTHER" id="PTHR23291:SF47">
    <property type="entry name" value="TRANSMEMBRANE BAX INHIBITOR MOTIF CONTAINING 7"/>
    <property type="match status" value="1"/>
</dbReference>
<comment type="similarity">
    <text evidence="5">Belongs to the BI1 family.</text>
</comment>
<gene>
    <name evidence="6" type="ORF">PPENT_87.1.T0070231</name>
</gene>
<dbReference type="OrthoDB" id="7933078at2759"/>
<organism evidence="6 7">
    <name type="scientific">Paramecium pentaurelia</name>
    <dbReference type="NCBI Taxonomy" id="43138"/>
    <lineage>
        <taxon>Eukaryota</taxon>
        <taxon>Sar</taxon>
        <taxon>Alveolata</taxon>
        <taxon>Ciliophora</taxon>
        <taxon>Intramacronucleata</taxon>
        <taxon>Oligohymenophorea</taxon>
        <taxon>Peniculida</taxon>
        <taxon>Parameciidae</taxon>
        <taxon>Paramecium</taxon>
    </lineage>
</organism>
<keyword evidence="4 5" id="KW-0472">Membrane</keyword>
<reference evidence="6" key="1">
    <citation type="submission" date="2021-01" db="EMBL/GenBank/DDBJ databases">
        <authorList>
            <consortium name="Genoscope - CEA"/>
            <person name="William W."/>
        </authorList>
    </citation>
    <scope>NUCLEOTIDE SEQUENCE</scope>
</reference>
<evidence type="ECO:0008006" key="8">
    <source>
        <dbReference type="Google" id="ProtNLM"/>
    </source>
</evidence>
<evidence type="ECO:0000256" key="4">
    <source>
        <dbReference type="ARBA" id="ARBA00023136"/>
    </source>
</evidence>
<protein>
    <recommendedName>
        <fullName evidence="8">Inhibitor of apoptosis-promoting Bax1 protein</fullName>
    </recommendedName>
</protein>
<accession>A0A8S1SFJ0</accession>
<feature type="transmembrane region" description="Helical" evidence="5">
    <location>
        <begin position="222"/>
        <end position="244"/>
    </location>
</feature>
<evidence type="ECO:0000256" key="1">
    <source>
        <dbReference type="ARBA" id="ARBA00004141"/>
    </source>
</evidence>
<keyword evidence="2 5" id="KW-0812">Transmembrane</keyword>
<dbReference type="Proteomes" id="UP000689195">
    <property type="component" value="Unassembled WGS sequence"/>
</dbReference>
<dbReference type="Pfam" id="PF01027">
    <property type="entry name" value="Bax1-I"/>
    <property type="match status" value="1"/>
</dbReference>
<feature type="transmembrane region" description="Helical" evidence="5">
    <location>
        <begin position="131"/>
        <end position="151"/>
    </location>
</feature>
<dbReference type="GO" id="GO:0016020">
    <property type="term" value="C:membrane"/>
    <property type="evidence" value="ECO:0007669"/>
    <property type="project" value="UniProtKB-SubCell"/>
</dbReference>
<sequence length="249" mass="29085">MKLDEEQQPILYSSDNYQEPSEIDSSLEARLGFIKKVYTIINIQILFTGTLTLLQINYQDKQEINSSQIWLFVIALIIAIVLIFCLLCNKIYARKSPKNLFLLIIFSLNSGYVISQICCFVALKYEIANNLIQIAIYIIFIMITGLTMLAWQTKENVTFCKSILISLALFLVLLPTFYYIYQIQLVEIIYLALAIFLYLLYIIYDIYKIFDAKRHSLQKNDYILGALFLYVDMIYVFSDILKYLTNYGE</sequence>
<evidence type="ECO:0000256" key="3">
    <source>
        <dbReference type="ARBA" id="ARBA00022989"/>
    </source>
</evidence>
<evidence type="ECO:0000256" key="2">
    <source>
        <dbReference type="ARBA" id="ARBA00022692"/>
    </source>
</evidence>
<feature type="transmembrane region" description="Helical" evidence="5">
    <location>
        <begin position="163"/>
        <end position="182"/>
    </location>
</feature>
<evidence type="ECO:0000313" key="6">
    <source>
        <dbReference type="EMBL" id="CAD8138648.1"/>
    </source>
</evidence>
<dbReference type="AlphaFoldDB" id="A0A8S1SFJ0"/>
<proteinExistence type="inferred from homology"/>
<dbReference type="InterPro" id="IPR006214">
    <property type="entry name" value="Bax_inhibitor_1-related"/>
</dbReference>
<keyword evidence="3 5" id="KW-1133">Transmembrane helix</keyword>
<name>A0A8S1SFJ0_9CILI</name>
<comment type="subcellular location">
    <subcellularLocation>
        <location evidence="1">Membrane</location>
        <topology evidence="1">Multi-pass membrane protein</topology>
    </subcellularLocation>
</comment>
<feature type="transmembrane region" description="Helical" evidence="5">
    <location>
        <begin position="188"/>
        <end position="210"/>
    </location>
</feature>
<evidence type="ECO:0000256" key="5">
    <source>
        <dbReference type="RuleBase" id="RU004379"/>
    </source>
</evidence>
<feature type="transmembrane region" description="Helical" evidence="5">
    <location>
        <begin position="100"/>
        <end position="125"/>
    </location>
</feature>
<evidence type="ECO:0000313" key="7">
    <source>
        <dbReference type="Proteomes" id="UP000689195"/>
    </source>
</evidence>
<comment type="caution">
    <text evidence="6">The sequence shown here is derived from an EMBL/GenBank/DDBJ whole genome shotgun (WGS) entry which is preliminary data.</text>
</comment>
<dbReference type="EMBL" id="CAJJDO010000007">
    <property type="protein sequence ID" value="CAD8138648.1"/>
    <property type="molecule type" value="Genomic_DNA"/>
</dbReference>
<feature type="transmembrane region" description="Helical" evidence="5">
    <location>
        <begin position="37"/>
        <end position="56"/>
    </location>
</feature>
<feature type="transmembrane region" description="Helical" evidence="5">
    <location>
        <begin position="68"/>
        <end position="88"/>
    </location>
</feature>